<feature type="compositionally biased region" description="Pro residues" evidence="1">
    <location>
        <begin position="125"/>
        <end position="141"/>
    </location>
</feature>
<feature type="compositionally biased region" description="Low complexity" evidence="1">
    <location>
        <begin position="97"/>
        <end position="109"/>
    </location>
</feature>
<gene>
    <name evidence="2" type="ORF">PPNO1_LOCUS8386</name>
</gene>
<dbReference type="GO" id="GO:0005634">
    <property type="term" value="C:nucleus"/>
    <property type="evidence" value="ECO:0007669"/>
    <property type="project" value="TreeGrafter"/>
</dbReference>
<evidence type="ECO:0000313" key="3">
    <source>
        <dbReference type="Proteomes" id="UP000838763"/>
    </source>
</evidence>
<proteinExistence type="predicted"/>
<name>A0A9P1H8U0_9PEZI</name>
<evidence type="ECO:0000313" key="2">
    <source>
        <dbReference type="EMBL" id="CAI4218812.1"/>
    </source>
</evidence>
<organism evidence="2 3">
    <name type="scientific">Parascedosporium putredinis</name>
    <dbReference type="NCBI Taxonomy" id="1442378"/>
    <lineage>
        <taxon>Eukaryota</taxon>
        <taxon>Fungi</taxon>
        <taxon>Dikarya</taxon>
        <taxon>Ascomycota</taxon>
        <taxon>Pezizomycotina</taxon>
        <taxon>Sordariomycetes</taxon>
        <taxon>Hypocreomycetidae</taxon>
        <taxon>Microascales</taxon>
        <taxon>Microascaceae</taxon>
        <taxon>Parascedosporium</taxon>
    </lineage>
</organism>
<feature type="region of interest" description="Disordered" evidence="1">
    <location>
        <begin position="1"/>
        <end position="166"/>
    </location>
</feature>
<feature type="compositionally biased region" description="Pro residues" evidence="1">
    <location>
        <begin position="18"/>
        <end position="27"/>
    </location>
</feature>
<dbReference type="Pfam" id="PF10253">
    <property type="entry name" value="PRCC"/>
    <property type="match status" value="1"/>
</dbReference>
<feature type="region of interest" description="Disordered" evidence="1">
    <location>
        <begin position="253"/>
        <end position="272"/>
    </location>
</feature>
<reference evidence="2" key="1">
    <citation type="submission" date="2022-11" db="EMBL/GenBank/DDBJ databases">
        <authorList>
            <person name="Scott C."/>
            <person name="Bruce N."/>
        </authorList>
    </citation>
    <scope>NUCLEOTIDE SEQUENCE</scope>
</reference>
<protein>
    <recommendedName>
        <fullName evidence="4">Mitotic checkpoint regulator, MAD2B-interacting-domain-containing protein</fullName>
    </recommendedName>
</protein>
<keyword evidence="3" id="KW-1185">Reference proteome</keyword>
<dbReference type="PANTHER" id="PTHR13621">
    <property type="entry name" value="PROLINE-RICH PROTEIN PRCC"/>
    <property type="match status" value="1"/>
</dbReference>
<dbReference type="Proteomes" id="UP000838763">
    <property type="component" value="Unassembled WGS sequence"/>
</dbReference>
<feature type="compositionally biased region" description="Low complexity" evidence="1">
    <location>
        <begin position="142"/>
        <end position="157"/>
    </location>
</feature>
<evidence type="ECO:0000256" key="1">
    <source>
        <dbReference type="SAM" id="MobiDB-lite"/>
    </source>
</evidence>
<accession>A0A9P1H8U0</accession>
<evidence type="ECO:0008006" key="4">
    <source>
        <dbReference type="Google" id="ProtNLM"/>
    </source>
</evidence>
<dbReference type="PANTHER" id="PTHR13621:SF2">
    <property type="entry name" value="PROLINE-RICH PROTEIN PRCC"/>
    <property type="match status" value="1"/>
</dbReference>
<dbReference type="OrthoDB" id="2555634at2759"/>
<dbReference type="EMBL" id="CALLCH030000018">
    <property type="protein sequence ID" value="CAI4218812.1"/>
    <property type="molecule type" value="Genomic_DNA"/>
</dbReference>
<sequence length="272" mass="28207">MGLVDYASDSGSDAEAGPSPPPLPPKSNPSKTTTTTTTTATAKPGTAPKKPFQKLVDRAEPGKIRRARTGGGAFSGFNAFLPAPKKPSRIGGGVGAPSGDASVSSGGAAQRVGAGLKTGAGPGFTTPPPRPLPPPSDPYNPTPYYEPQEHQQAQEPETVSSLASNLNLDATAMRELFGRSSSSARGGPAGAVDPNTRVVNFNLDAEYRRNQALIASGELVPNQRPARAAIQGGGKHSLRQLVNAVASQRDSLEERFAEGKNKRKEAGARYGW</sequence>
<dbReference type="InterPro" id="IPR018800">
    <property type="entry name" value="PRCC"/>
</dbReference>
<feature type="compositionally biased region" description="Low complexity" evidence="1">
    <location>
        <begin position="28"/>
        <end position="50"/>
    </location>
</feature>
<dbReference type="AlphaFoldDB" id="A0A9P1H8U0"/>
<comment type="caution">
    <text evidence="2">The sequence shown here is derived from an EMBL/GenBank/DDBJ whole genome shotgun (WGS) entry which is preliminary data.</text>
</comment>